<gene>
    <name evidence="2" type="ORF">phiSHEF2_45</name>
</gene>
<dbReference type="EMBL" id="MF678788">
    <property type="protein sequence ID" value="ASZ75570.1"/>
    <property type="molecule type" value="Genomic_DNA"/>
</dbReference>
<name>A0A249XUA4_9CAUD</name>
<dbReference type="Proteomes" id="UP000221448">
    <property type="component" value="Segment"/>
</dbReference>
<keyword evidence="1" id="KW-0812">Transmembrane</keyword>
<keyword evidence="1" id="KW-0472">Membrane</keyword>
<keyword evidence="1" id="KW-1133">Transmembrane helix</keyword>
<feature type="transmembrane region" description="Helical" evidence="1">
    <location>
        <begin position="30"/>
        <end position="49"/>
    </location>
</feature>
<keyword evidence="3" id="KW-1185">Reference proteome</keyword>
<protein>
    <submittedName>
        <fullName evidence="2">Uncharacterized protein</fullName>
    </submittedName>
</protein>
<dbReference type="OrthoDB" id="25976at10239"/>
<evidence type="ECO:0000313" key="2">
    <source>
        <dbReference type="EMBL" id="ASZ75570.1"/>
    </source>
</evidence>
<organism evidence="2 3">
    <name type="scientific">Enterococcus phage phiSHEF2</name>
    <dbReference type="NCBI Taxonomy" id="2030922"/>
    <lineage>
        <taxon>Viruses</taxon>
        <taxon>Duplodnaviria</taxon>
        <taxon>Heunggongvirae</taxon>
        <taxon>Uroviricota</taxon>
        <taxon>Caudoviricetes</taxon>
        <taxon>Efquatrovirus</taxon>
        <taxon>Efquatrovirus SHEF2</taxon>
    </lineage>
</organism>
<reference evidence="2 3" key="1">
    <citation type="submission" date="2017-08" db="EMBL/GenBank/DDBJ databases">
        <title>Sequence of Bacteriophage phiSHEF2, isolated from wastewater with target organism Enterococcus faecalis OS16.</title>
        <authorList>
            <person name="Stafford G.P."/>
            <person name="Al-Zubidi M.I."/>
        </authorList>
    </citation>
    <scope>NUCLEOTIDE SEQUENCE [LARGE SCALE GENOMIC DNA]</scope>
</reference>
<proteinExistence type="predicted"/>
<feature type="transmembrane region" description="Helical" evidence="1">
    <location>
        <begin position="7"/>
        <end position="24"/>
    </location>
</feature>
<accession>A0A249XUA4</accession>
<sequence length="53" mass="5885">MNENLEVLTAVLVAFLVGIFTIVFTGSRDAVMIAWSISFVLTFLATQTFKEDN</sequence>
<evidence type="ECO:0000256" key="1">
    <source>
        <dbReference type="SAM" id="Phobius"/>
    </source>
</evidence>
<evidence type="ECO:0000313" key="3">
    <source>
        <dbReference type="Proteomes" id="UP000221448"/>
    </source>
</evidence>